<dbReference type="Gene3D" id="3.30.1330.230">
    <property type="match status" value="1"/>
</dbReference>
<proteinExistence type="predicted"/>
<comment type="caution">
    <text evidence="3">The sequence shown here is derived from an EMBL/GenBank/DDBJ whole genome shotgun (WGS) entry which is preliminary data.</text>
</comment>
<dbReference type="PROSITE" id="PS51664">
    <property type="entry name" value="YCAO"/>
    <property type="match status" value="1"/>
</dbReference>
<dbReference type="EMBL" id="BNED01000001">
    <property type="protein sequence ID" value="GHI74481.1"/>
    <property type="molecule type" value="Genomic_DNA"/>
</dbReference>
<dbReference type="NCBIfam" id="TIGR00702">
    <property type="entry name" value="YcaO-type kinase domain"/>
    <property type="match status" value="1"/>
</dbReference>
<dbReference type="PANTHER" id="PTHR37809">
    <property type="entry name" value="RIBOSOMAL PROTEIN S12 METHYLTHIOTRANSFERASE ACCESSORY FACTOR YCAO"/>
    <property type="match status" value="1"/>
</dbReference>
<name>A0ABQ3T2S1_9ACTN</name>
<evidence type="ECO:0000313" key="4">
    <source>
        <dbReference type="Proteomes" id="UP000608522"/>
    </source>
</evidence>
<evidence type="ECO:0000259" key="1">
    <source>
        <dbReference type="PROSITE" id="PS51664"/>
    </source>
</evidence>
<dbReference type="Proteomes" id="UP000608522">
    <property type="component" value="Unassembled WGS sequence"/>
</dbReference>
<feature type="domain" description="YcaO" evidence="1">
    <location>
        <begin position="42"/>
        <end position="357"/>
    </location>
</feature>
<dbReference type="Gene3D" id="3.30.160.660">
    <property type="match status" value="1"/>
</dbReference>
<sequence>MAGHLPEFGITRVADLTGLDCIGLPVFTTIRPASRTLTTAQGKGATPLLAKLSAVMEAIELWHVEQPLPVIAYGPAAEVAPGCPLAALPQTAPYPERALTRMRWDWAAGTAVVSGTTVLLPVDLVRRRAQRPAWTPDVWRATSTGLACGNTRDEALLHALFEVVERDVLYRDGQVGGRQRTLIAPGTVEDPHGREVIGRLAAAGMSLEISLVDGPYGLPVCLAYLWSEDYPVVFAGGGCHGSPAIAFTRAVTEAAQSRLAAIAGTRDDLPSDPGSFDAIAFRPAPSAGLAPWPQAAARFAPVGGTFTEQARAVARRIAHVTGHEPVVLDLSATGGLVHAVQVICPGTRSRIGRLMPR</sequence>
<protein>
    <recommendedName>
        <fullName evidence="1">YcaO domain-containing protein</fullName>
    </recommendedName>
</protein>
<evidence type="ECO:0000313" key="2">
    <source>
        <dbReference type="EMBL" id="GHI74481.1"/>
    </source>
</evidence>
<dbReference type="Pfam" id="PF02624">
    <property type="entry name" value="YcaO"/>
    <property type="match status" value="1"/>
</dbReference>
<organism evidence="3 4">
    <name type="scientific">Streptomyces spororaveus</name>
    <dbReference type="NCBI Taxonomy" id="284039"/>
    <lineage>
        <taxon>Bacteria</taxon>
        <taxon>Bacillati</taxon>
        <taxon>Actinomycetota</taxon>
        <taxon>Actinomycetes</taxon>
        <taxon>Kitasatosporales</taxon>
        <taxon>Streptomycetaceae</taxon>
        <taxon>Streptomyces</taxon>
    </lineage>
</organism>
<dbReference type="Gene3D" id="3.30.40.250">
    <property type="match status" value="1"/>
</dbReference>
<reference evidence="3" key="2">
    <citation type="submission" date="2024-05" db="EMBL/GenBank/DDBJ databases">
        <title>Whole genome shotgun sequence of Streptomyces spororaveus NBRC 15456.</title>
        <authorList>
            <person name="Komaki H."/>
            <person name="Tamura T."/>
        </authorList>
    </citation>
    <scope>NUCLEOTIDE SEQUENCE</scope>
    <source>
        <strain evidence="3">NBRC 15456</strain>
    </source>
</reference>
<evidence type="ECO:0000313" key="3">
    <source>
        <dbReference type="EMBL" id="GHI74691.1"/>
    </source>
</evidence>
<accession>A0ABQ3T2S1</accession>
<dbReference type="EMBL" id="BNED01000002">
    <property type="protein sequence ID" value="GHI74691.1"/>
    <property type="molecule type" value="Genomic_DNA"/>
</dbReference>
<gene>
    <name evidence="2" type="ORF">Sspor_00420</name>
    <name evidence="3" type="ORF">Sspor_02520</name>
</gene>
<dbReference type="PANTHER" id="PTHR37809:SF1">
    <property type="entry name" value="RIBOSOMAL PROTEIN S12 METHYLTHIOTRANSFERASE ACCESSORY FACTOR YCAO"/>
    <property type="match status" value="1"/>
</dbReference>
<dbReference type="InterPro" id="IPR003776">
    <property type="entry name" value="YcaO-like_dom"/>
</dbReference>
<reference evidence="4" key="1">
    <citation type="submission" date="2023-07" db="EMBL/GenBank/DDBJ databases">
        <title>Whole genome shotgun sequence of Streptomyces spororaveus NBRC 15456.</title>
        <authorList>
            <person name="Komaki H."/>
            <person name="Tamura T."/>
        </authorList>
    </citation>
    <scope>NUCLEOTIDE SEQUENCE [LARGE SCALE GENOMIC DNA]</scope>
    <source>
        <strain evidence="4">NBRC 15456</strain>
    </source>
</reference>
<keyword evidence="4" id="KW-1185">Reference proteome</keyword>